<evidence type="ECO:0000313" key="2">
    <source>
        <dbReference type="EMBL" id="RPA85902.1"/>
    </source>
</evidence>
<keyword evidence="3" id="KW-1185">Reference proteome</keyword>
<reference evidence="2 3" key="1">
    <citation type="journal article" date="2018" name="Nat. Ecol. Evol.">
        <title>Pezizomycetes genomes reveal the molecular basis of ectomycorrhizal truffle lifestyle.</title>
        <authorList>
            <person name="Murat C."/>
            <person name="Payen T."/>
            <person name="Noel B."/>
            <person name="Kuo A."/>
            <person name="Morin E."/>
            <person name="Chen J."/>
            <person name="Kohler A."/>
            <person name="Krizsan K."/>
            <person name="Balestrini R."/>
            <person name="Da Silva C."/>
            <person name="Montanini B."/>
            <person name="Hainaut M."/>
            <person name="Levati E."/>
            <person name="Barry K.W."/>
            <person name="Belfiori B."/>
            <person name="Cichocki N."/>
            <person name="Clum A."/>
            <person name="Dockter R.B."/>
            <person name="Fauchery L."/>
            <person name="Guy J."/>
            <person name="Iotti M."/>
            <person name="Le Tacon F."/>
            <person name="Lindquist E.A."/>
            <person name="Lipzen A."/>
            <person name="Malagnac F."/>
            <person name="Mello A."/>
            <person name="Molinier V."/>
            <person name="Miyauchi S."/>
            <person name="Poulain J."/>
            <person name="Riccioni C."/>
            <person name="Rubini A."/>
            <person name="Sitrit Y."/>
            <person name="Splivallo R."/>
            <person name="Traeger S."/>
            <person name="Wang M."/>
            <person name="Zifcakova L."/>
            <person name="Wipf D."/>
            <person name="Zambonelli A."/>
            <person name="Paolocci F."/>
            <person name="Nowrousian M."/>
            <person name="Ottonello S."/>
            <person name="Baldrian P."/>
            <person name="Spatafora J.W."/>
            <person name="Henrissat B."/>
            <person name="Nagy L.G."/>
            <person name="Aury J.M."/>
            <person name="Wincker P."/>
            <person name="Grigoriev I.V."/>
            <person name="Bonfante P."/>
            <person name="Martin F.M."/>
        </authorList>
    </citation>
    <scope>NUCLEOTIDE SEQUENCE [LARGE SCALE GENOMIC DNA]</scope>
    <source>
        <strain evidence="2 3">RN42</strain>
    </source>
</reference>
<accession>A0A3N4IID8</accession>
<dbReference type="EMBL" id="ML119651">
    <property type="protein sequence ID" value="RPA85902.1"/>
    <property type="molecule type" value="Genomic_DNA"/>
</dbReference>
<dbReference type="OrthoDB" id="609103at2759"/>
<dbReference type="InterPro" id="IPR011989">
    <property type="entry name" value="ARM-like"/>
</dbReference>
<dbReference type="FunFam" id="1.25.10.10:FF:000257">
    <property type="entry name" value="Conidiophore development protein hymA"/>
    <property type="match status" value="1"/>
</dbReference>
<dbReference type="PANTHER" id="PTHR10182">
    <property type="entry name" value="CALCIUM-BINDING PROTEIN 39-RELATED"/>
    <property type="match status" value="1"/>
</dbReference>
<comment type="similarity">
    <text evidence="1">Belongs to the Mo25 family.</text>
</comment>
<dbReference type="PANTHER" id="PTHR10182:SF3">
    <property type="entry name" value="PROTEIN MO25"/>
    <property type="match status" value="1"/>
</dbReference>
<sequence length="335" mass="38863">MSFLFGRTRQKTPQELVRSTRDCCSKLDVPLEKRRAAEEVLRNLGLLKQVIQGTAEVEPQPEQIAALATEVYNTDMIPVVIQNLYRLDFDAKKDMCSVFNSLLRYGPQGRLLTVEYIQRRRPDTLVMLLQGYDNPQIAVTCGGMLRECIKHEALADIVIHDERFWNFFEYVQGGSFDISSDAFSTFKDLLTRHKGLVANFLAETYSAFFAKYNTLLVSMNYVAQRQSVKLLGEILLDRANYNIMTAYVDSPEHLKLIMNLLRDKSRNVQYEAFHVFKVFVANPKKSRAVEDILIKNRERLLVFLPKFHADRKDDEQFFDEKAFLTKQIEALQPRR</sequence>
<evidence type="ECO:0000313" key="3">
    <source>
        <dbReference type="Proteomes" id="UP000275078"/>
    </source>
</evidence>
<dbReference type="Proteomes" id="UP000275078">
    <property type="component" value="Unassembled WGS sequence"/>
</dbReference>
<dbReference type="STRING" id="1160509.A0A3N4IID8"/>
<dbReference type="SUPFAM" id="SSF48371">
    <property type="entry name" value="ARM repeat"/>
    <property type="match status" value="1"/>
</dbReference>
<dbReference type="GO" id="GO:0005737">
    <property type="term" value="C:cytoplasm"/>
    <property type="evidence" value="ECO:0007669"/>
    <property type="project" value="UniProtKB-ARBA"/>
</dbReference>
<name>A0A3N4IID8_ASCIM</name>
<evidence type="ECO:0000256" key="1">
    <source>
        <dbReference type="ARBA" id="ARBA00011012"/>
    </source>
</evidence>
<dbReference type="AlphaFoldDB" id="A0A3N4IID8"/>
<dbReference type="GO" id="GO:0035556">
    <property type="term" value="P:intracellular signal transduction"/>
    <property type="evidence" value="ECO:0007669"/>
    <property type="project" value="TreeGrafter"/>
</dbReference>
<gene>
    <name evidence="2" type="ORF">BJ508DRAFT_411532</name>
</gene>
<dbReference type="GO" id="GO:0043539">
    <property type="term" value="F:protein serine/threonine kinase activator activity"/>
    <property type="evidence" value="ECO:0007669"/>
    <property type="project" value="TreeGrafter"/>
</dbReference>
<dbReference type="Pfam" id="PF08569">
    <property type="entry name" value="Mo25"/>
    <property type="match status" value="1"/>
</dbReference>
<dbReference type="Gene3D" id="1.25.10.10">
    <property type="entry name" value="Leucine-rich Repeat Variant"/>
    <property type="match status" value="1"/>
</dbReference>
<dbReference type="InterPro" id="IPR013878">
    <property type="entry name" value="Mo25"/>
</dbReference>
<proteinExistence type="inferred from homology"/>
<organism evidence="2 3">
    <name type="scientific">Ascobolus immersus RN42</name>
    <dbReference type="NCBI Taxonomy" id="1160509"/>
    <lineage>
        <taxon>Eukaryota</taxon>
        <taxon>Fungi</taxon>
        <taxon>Dikarya</taxon>
        <taxon>Ascomycota</taxon>
        <taxon>Pezizomycotina</taxon>
        <taxon>Pezizomycetes</taxon>
        <taxon>Pezizales</taxon>
        <taxon>Ascobolaceae</taxon>
        <taxon>Ascobolus</taxon>
    </lineage>
</organism>
<protein>
    <submittedName>
        <fullName evidence="2">Mo25-like protein</fullName>
    </submittedName>
</protein>
<dbReference type="InterPro" id="IPR016024">
    <property type="entry name" value="ARM-type_fold"/>
</dbReference>